<dbReference type="RefSeq" id="WP_013128354.1">
    <property type="nucleotide sequence ID" value="NC_014158.1"/>
</dbReference>
<proteinExistence type="predicted"/>
<dbReference type="HOGENOM" id="CLU_096795_0_0_11"/>
<keyword evidence="2" id="KW-0012">Acyltransferase</keyword>
<dbReference type="KEGG" id="tpr:Tpau_3780"/>
<keyword evidence="1 4" id="KW-0808">Transferase</keyword>
<dbReference type="PANTHER" id="PTHR43877">
    <property type="entry name" value="AMINOALKYLPHOSPHONATE N-ACETYLTRANSFERASE-RELATED-RELATED"/>
    <property type="match status" value="1"/>
</dbReference>
<name>D5UYQ5_TSUPD</name>
<sequence length="159" mass="17302">MTEGLQIAPFTPDDVAELLVLQRCCWVQEALANNSLQIPPLHETHDDILAWASEWTTVVMRFDGRLVGAGRGRAEADGTWHIGRLMVAPDLAGRGLGTQLIALMEALAPEGTREFLMFTGAGSTRNIRTYERAGYRASAPEVPPPGHGVATVTLRKPRT</sequence>
<keyword evidence="5" id="KW-1185">Reference proteome</keyword>
<accession>D5UYQ5</accession>
<dbReference type="Pfam" id="PF00583">
    <property type="entry name" value="Acetyltransf_1"/>
    <property type="match status" value="1"/>
</dbReference>
<dbReference type="InterPro" id="IPR016181">
    <property type="entry name" value="Acyl_CoA_acyltransferase"/>
</dbReference>
<evidence type="ECO:0000313" key="5">
    <source>
        <dbReference type="Proteomes" id="UP000001213"/>
    </source>
</evidence>
<evidence type="ECO:0000256" key="1">
    <source>
        <dbReference type="ARBA" id="ARBA00022679"/>
    </source>
</evidence>
<evidence type="ECO:0000313" key="4">
    <source>
        <dbReference type="EMBL" id="ADG80358.1"/>
    </source>
</evidence>
<reference evidence="4 5" key="2">
    <citation type="journal article" date="2011" name="Stand. Genomic Sci.">
        <title>Complete genome sequence of Tsukamurella paurometabola type strain (no. 33).</title>
        <authorList>
            <person name="Munk A.C."/>
            <person name="Lapidus A."/>
            <person name="Lucas S."/>
            <person name="Nolan M."/>
            <person name="Tice H."/>
            <person name="Cheng J.F."/>
            <person name="Del Rio T.G."/>
            <person name="Goodwin L."/>
            <person name="Pitluck S."/>
            <person name="Liolios K."/>
            <person name="Huntemann M."/>
            <person name="Ivanova N."/>
            <person name="Mavromatis K."/>
            <person name="Mikhailova N."/>
            <person name="Pati A."/>
            <person name="Chen A."/>
            <person name="Palaniappan K."/>
            <person name="Tapia R."/>
            <person name="Han C."/>
            <person name="Land M."/>
            <person name="Hauser L."/>
            <person name="Chang Y.J."/>
            <person name="Jeffries C.D."/>
            <person name="Brettin T."/>
            <person name="Yasawong M."/>
            <person name="Brambilla E.M."/>
            <person name="Rohde M."/>
            <person name="Sikorski J."/>
            <person name="Goker M."/>
            <person name="Detter J.C."/>
            <person name="Woyke T."/>
            <person name="Bristow J."/>
            <person name="Eisen J.A."/>
            <person name="Markowitz V."/>
            <person name="Hugenholtz P."/>
            <person name="Kyrpides N.C."/>
            <person name="Klenk H.P."/>
        </authorList>
    </citation>
    <scope>NUCLEOTIDE SEQUENCE [LARGE SCALE GENOMIC DNA]</scope>
    <source>
        <strain evidence="5">ATCC 8368 / DSM 20162 / CCUG 35730 / CIP 100753 / JCM 10117 / KCTC 9821 / NBRC 16120 / NCIMB 702349 / NCTC 13040</strain>
    </source>
</reference>
<dbReference type="GO" id="GO:0016747">
    <property type="term" value="F:acyltransferase activity, transferring groups other than amino-acyl groups"/>
    <property type="evidence" value="ECO:0007669"/>
    <property type="project" value="InterPro"/>
</dbReference>
<dbReference type="STRING" id="521096.Tpau_3780"/>
<organism evidence="4 5">
    <name type="scientific">Tsukamurella paurometabola (strain ATCC 8368 / DSM 20162 / CCUG 35730 / CIP 100753 / JCM 10117 / KCTC 9821 / NBRC 16120 / NCIMB 702349 / NCTC 13040)</name>
    <name type="common">Corynebacterium paurometabolum</name>
    <dbReference type="NCBI Taxonomy" id="521096"/>
    <lineage>
        <taxon>Bacteria</taxon>
        <taxon>Bacillati</taxon>
        <taxon>Actinomycetota</taxon>
        <taxon>Actinomycetes</taxon>
        <taxon>Mycobacteriales</taxon>
        <taxon>Tsukamurellaceae</taxon>
        <taxon>Tsukamurella</taxon>
    </lineage>
</organism>
<dbReference type="eggNOG" id="COG0456">
    <property type="taxonomic scope" value="Bacteria"/>
</dbReference>
<dbReference type="Gene3D" id="3.40.630.30">
    <property type="match status" value="1"/>
</dbReference>
<dbReference type="InterPro" id="IPR000182">
    <property type="entry name" value="GNAT_dom"/>
</dbReference>
<reference evidence="5" key="1">
    <citation type="submission" date="2010-03" db="EMBL/GenBank/DDBJ databases">
        <title>The complete chromosome of Tsukamurella paurometabola DSM 20162.</title>
        <authorList>
            <consortium name="US DOE Joint Genome Institute (JGI-PGF)"/>
            <person name="Lucas S."/>
            <person name="Copeland A."/>
            <person name="Lapidus A."/>
            <person name="Glavina del Rio T."/>
            <person name="Dalin E."/>
            <person name="Tice H."/>
            <person name="Bruce D."/>
            <person name="Goodwin L."/>
            <person name="Pitluck S."/>
            <person name="Kyrpides N."/>
            <person name="Mavromatis K."/>
            <person name="Ivanova N."/>
            <person name="Mikhailova N."/>
            <person name="Munk A.C."/>
            <person name="Brettin T."/>
            <person name="Detter J.C."/>
            <person name="Tapia R."/>
            <person name="Han C."/>
            <person name="Larimer F."/>
            <person name="Land M."/>
            <person name="Hauser L."/>
            <person name="Markowitz V."/>
            <person name="Cheng J.-F."/>
            <person name="Hugenholtz P."/>
            <person name="Woyke T."/>
            <person name="Wu D."/>
            <person name="Jando M."/>
            <person name="Brambilla E."/>
            <person name="Klenk H.-P."/>
            <person name="Eisen J.A."/>
        </authorList>
    </citation>
    <scope>NUCLEOTIDE SEQUENCE [LARGE SCALE GENOMIC DNA]</scope>
    <source>
        <strain evidence="5">ATCC 8368 / DSM 20162 / CCUG 35730 / CIP 100753 / JCM 10117 / KCTC 9821 / NBRC 16120 / NCIMB 702349 / NCTC 13040</strain>
    </source>
</reference>
<dbReference type="CDD" id="cd04301">
    <property type="entry name" value="NAT_SF"/>
    <property type="match status" value="1"/>
</dbReference>
<dbReference type="Proteomes" id="UP000001213">
    <property type="component" value="Chromosome"/>
</dbReference>
<dbReference type="SUPFAM" id="SSF55729">
    <property type="entry name" value="Acyl-CoA N-acyltransferases (Nat)"/>
    <property type="match status" value="1"/>
</dbReference>
<evidence type="ECO:0000259" key="3">
    <source>
        <dbReference type="PROSITE" id="PS51186"/>
    </source>
</evidence>
<gene>
    <name evidence="4" type="ordered locus">Tpau_3780</name>
</gene>
<protein>
    <submittedName>
        <fullName evidence="4">GCN5-related N-acetyltransferase</fullName>
    </submittedName>
</protein>
<evidence type="ECO:0000256" key="2">
    <source>
        <dbReference type="ARBA" id="ARBA00023315"/>
    </source>
</evidence>
<dbReference type="AlphaFoldDB" id="D5UYQ5"/>
<feature type="domain" description="N-acetyltransferase" evidence="3">
    <location>
        <begin position="5"/>
        <end position="159"/>
    </location>
</feature>
<dbReference type="PROSITE" id="PS51186">
    <property type="entry name" value="GNAT"/>
    <property type="match status" value="1"/>
</dbReference>
<dbReference type="EMBL" id="CP001966">
    <property type="protein sequence ID" value="ADG80358.1"/>
    <property type="molecule type" value="Genomic_DNA"/>
</dbReference>
<dbReference type="InterPro" id="IPR050832">
    <property type="entry name" value="Bact_Acetyltransf"/>
</dbReference>